<organism evidence="1">
    <name type="scientific">Anguilla anguilla</name>
    <name type="common">European freshwater eel</name>
    <name type="synonym">Muraena anguilla</name>
    <dbReference type="NCBI Taxonomy" id="7936"/>
    <lineage>
        <taxon>Eukaryota</taxon>
        <taxon>Metazoa</taxon>
        <taxon>Chordata</taxon>
        <taxon>Craniata</taxon>
        <taxon>Vertebrata</taxon>
        <taxon>Euteleostomi</taxon>
        <taxon>Actinopterygii</taxon>
        <taxon>Neopterygii</taxon>
        <taxon>Teleostei</taxon>
        <taxon>Anguilliformes</taxon>
        <taxon>Anguillidae</taxon>
        <taxon>Anguilla</taxon>
    </lineage>
</organism>
<accession>A0A0E9ULP5</accession>
<protein>
    <submittedName>
        <fullName evidence="1">Uncharacterized protein</fullName>
    </submittedName>
</protein>
<reference evidence="1" key="1">
    <citation type="submission" date="2014-11" db="EMBL/GenBank/DDBJ databases">
        <authorList>
            <person name="Amaro Gonzalez C."/>
        </authorList>
    </citation>
    <scope>NUCLEOTIDE SEQUENCE</scope>
</reference>
<evidence type="ECO:0000313" key="1">
    <source>
        <dbReference type="EMBL" id="JAH66739.1"/>
    </source>
</evidence>
<sequence>MMPELCKAMHATILVTSIDLLRMPEQLSWEKVGSYDLTYY</sequence>
<dbReference type="EMBL" id="GBXM01041838">
    <property type="protein sequence ID" value="JAH66739.1"/>
    <property type="molecule type" value="Transcribed_RNA"/>
</dbReference>
<proteinExistence type="predicted"/>
<dbReference type="AlphaFoldDB" id="A0A0E9ULP5"/>
<reference evidence="1" key="2">
    <citation type="journal article" date="2015" name="Fish Shellfish Immunol.">
        <title>Early steps in the European eel (Anguilla anguilla)-Vibrio vulnificus interaction in the gills: Role of the RtxA13 toxin.</title>
        <authorList>
            <person name="Callol A."/>
            <person name="Pajuelo D."/>
            <person name="Ebbesson L."/>
            <person name="Teles M."/>
            <person name="MacKenzie S."/>
            <person name="Amaro C."/>
        </authorList>
    </citation>
    <scope>NUCLEOTIDE SEQUENCE</scope>
</reference>
<name>A0A0E9ULP5_ANGAN</name>